<dbReference type="AlphaFoldDB" id="A0AA40ENS3"/>
<feature type="domain" description="Rhamnogalacturonase A/B/Epimerase-like pectate lyase" evidence="3">
    <location>
        <begin position="336"/>
        <end position="566"/>
    </location>
</feature>
<comment type="caution">
    <text evidence="4">The sequence shown here is derived from an EMBL/GenBank/DDBJ whole genome shotgun (WGS) entry which is preliminary data.</text>
</comment>
<feature type="chain" id="PRO_5041404382" evidence="2">
    <location>
        <begin position="22"/>
        <end position="1072"/>
    </location>
</feature>
<keyword evidence="5" id="KW-1185">Reference proteome</keyword>
<dbReference type="PANTHER" id="PTHR33928">
    <property type="entry name" value="POLYGALACTURONASE QRT3"/>
    <property type="match status" value="1"/>
</dbReference>
<feature type="region of interest" description="Disordered" evidence="1">
    <location>
        <begin position="76"/>
        <end position="305"/>
    </location>
</feature>
<keyword evidence="4" id="KW-0456">Lyase</keyword>
<name>A0AA40ENS3_9PEZI</name>
<evidence type="ECO:0000256" key="1">
    <source>
        <dbReference type="SAM" id="MobiDB-lite"/>
    </source>
</evidence>
<dbReference type="InterPro" id="IPR039279">
    <property type="entry name" value="QRT3-like"/>
</dbReference>
<feature type="compositionally biased region" description="Low complexity" evidence="1">
    <location>
        <begin position="76"/>
        <end position="128"/>
    </location>
</feature>
<feature type="domain" description="Rhamnogalacturonase A/B/Epimerase-like pectate lyase" evidence="3">
    <location>
        <begin position="698"/>
        <end position="765"/>
    </location>
</feature>
<evidence type="ECO:0000313" key="5">
    <source>
        <dbReference type="Proteomes" id="UP001172155"/>
    </source>
</evidence>
<dbReference type="Gene3D" id="2.160.20.10">
    <property type="entry name" value="Single-stranded right-handed beta-helix, Pectin lyase-like"/>
    <property type="match status" value="2"/>
</dbReference>
<dbReference type="Pfam" id="PF12708">
    <property type="entry name" value="Pect-lyase_RHGA_epim"/>
    <property type="match status" value="2"/>
</dbReference>
<accession>A0AA40ENS3</accession>
<dbReference type="InterPro" id="IPR024535">
    <property type="entry name" value="RHGA/B-epi-like_pectate_lyase"/>
</dbReference>
<feature type="compositionally biased region" description="Low complexity" evidence="1">
    <location>
        <begin position="135"/>
        <end position="303"/>
    </location>
</feature>
<dbReference type="EMBL" id="JAUKUD010000005">
    <property type="protein sequence ID" value="KAK0742730.1"/>
    <property type="molecule type" value="Genomic_DNA"/>
</dbReference>
<evidence type="ECO:0000256" key="2">
    <source>
        <dbReference type="SAM" id="SignalP"/>
    </source>
</evidence>
<dbReference type="GO" id="GO:0016829">
    <property type="term" value="F:lyase activity"/>
    <property type="evidence" value="ECO:0007669"/>
    <property type="project" value="UniProtKB-KW"/>
</dbReference>
<dbReference type="PANTHER" id="PTHR33928:SF2">
    <property type="entry name" value="PECTATE LYASE SUPERFAMILY PROTEIN DOMAIN-CONTAINING PROTEIN-RELATED"/>
    <property type="match status" value="1"/>
</dbReference>
<dbReference type="Proteomes" id="UP001172155">
    <property type="component" value="Unassembled WGS sequence"/>
</dbReference>
<organism evidence="4 5">
    <name type="scientific">Schizothecium vesticola</name>
    <dbReference type="NCBI Taxonomy" id="314040"/>
    <lineage>
        <taxon>Eukaryota</taxon>
        <taxon>Fungi</taxon>
        <taxon>Dikarya</taxon>
        <taxon>Ascomycota</taxon>
        <taxon>Pezizomycotina</taxon>
        <taxon>Sordariomycetes</taxon>
        <taxon>Sordariomycetidae</taxon>
        <taxon>Sordariales</taxon>
        <taxon>Schizotheciaceae</taxon>
        <taxon>Schizothecium</taxon>
    </lineage>
</organism>
<dbReference type="InterPro" id="IPR011050">
    <property type="entry name" value="Pectin_lyase_fold/virulence"/>
</dbReference>
<dbReference type="SUPFAM" id="SSF51126">
    <property type="entry name" value="Pectin lyase-like"/>
    <property type="match status" value="2"/>
</dbReference>
<reference evidence="4" key="1">
    <citation type="submission" date="2023-06" db="EMBL/GenBank/DDBJ databases">
        <title>Genome-scale phylogeny and comparative genomics of the fungal order Sordariales.</title>
        <authorList>
            <consortium name="Lawrence Berkeley National Laboratory"/>
            <person name="Hensen N."/>
            <person name="Bonometti L."/>
            <person name="Westerberg I."/>
            <person name="Brannstrom I.O."/>
            <person name="Guillou S."/>
            <person name="Cros-Aarteil S."/>
            <person name="Calhoun S."/>
            <person name="Haridas S."/>
            <person name="Kuo A."/>
            <person name="Mondo S."/>
            <person name="Pangilinan J."/>
            <person name="Riley R."/>
            <person name="LaButti K."/>
            <person name="Andreopoulos B."/>
            <person name="Lipzen A."/>
            <person name="Chen C."/>
            <person name="Yanf M."/>
            <person name="Daum C."/>
            <person name="Ng V."/>
            <person name="Clum A."/>
            <person name="Steindorff A."/>
            <person name="Ohm R."/>
            <person name="Martin F."/>
            <person name="Silar P."/>
            <person name="Natvig D."/>
            <person name="Lalanne C."/>
            <person name="Gautier V."/>
            <person name="Ament-velasquez S.L."/>
            <person name="Kruys A."/>
            <person name="Hutchinson M.I."/>
            <person name="Powell A.J."/>
            <person name="Barry K."/>
            <person name="Miller A.N."/>
            <person name="Grigoriev I.V."/>
            <person name="Debuchy R."/>
            <person name="Gladieux P."/>
            <person name="Thoren M.H."/>
            <person name="Johannesson H."/>
        </authorList>
    </citation>
    <scope>NUCLEOTIDE SEQUENCE</scope>
    <source>
        <strain evidence="4">SMH3187-1</strain>
    </source>
</reference>
<dbReference type="CDD" id="cd23668">
    <property type="entry name" value="GH55_beta13glucanase-like"/>
    <property type="match status" value="1"/>
</dbReference>
<evidence type="ECO:0000313" key="4">
    <source>
        <dbReference type="EMBL" id="KAK0742730.1"/>
    </source>
</evidence>
<gene>
    <name evidence="4" type="ORF">B0T18DRAFT_413601</name>
</gene>
<feature type="signal peptide" evidence="2">
    <location>
        <begin position="1"/>
        <end position="21"/>
    </location>
</feature>
<protein>
    <submittedName>
        <fullName evidence="4">Pectate lyase superfamily protein-domain-containing protein</fullName>
    </submittedName>
</protein>
<keyword evidence="2" id="KW-0732">Signal</keyword>
<dbReference type="GO" id="GO:0004650">
    <property type="term" value="F:polygalacturonase activity"/>
    <property type="evidence" value="ECO:0007669"/>
    <property type="project" value="InterPro"/>
</dbReference>
<proteinExistence type="predicted"/>
<evidence type="ECO:0000259" key="3">
    <source>
        <dbReference type="Pfam" id="PF12708"/>
    </source>
</evidence>
<dbReference type="InterPro" id="IPR012334">
    <property type="entry name" value="Pectin_lyas_fold"/>
</dbReference>
<sequence>MRSHSFQPLLALSALLTQAVADEGRGHDAHDNDADVVTVWVESTVTTCPTPVAPPPLCSHVPVETITTTISSIVTVTTSTSKRPTPPTSKHTGPAISKPTSSATSKPTAPITSKTVPTVAPTSPTTKSNYWPWPTWMSSRTTTKPTTVHTSTGSLTKSTTTSKPDTTTTKPTVHTSVATLTKSTTTSRPDTTKTTPTVHTSIATLTKSTTTSEPDSTTTKTTTETKTTTSSKPDATSKATTWSTSEKPTTTSTTSTTSKATTAPTTTSKPPTTTSTPSTATTKPSTTTSKTTTTSSTTSASPTVKPDACSQYWLDAIKHQGIAPYAIGGSDSYKVYRNVKDYGAKGDGKTDDTAAIRKAISDGDRCGQGCAGSTTEPALVYFPPGTYIVSDVLYLYYYTMLIGHPTCLPVIKASKNLKVQSSDPNADEVLFKTNPYTAAGPWWNPTNVFWRQVANFEFDITEVDPTRKLIAIQWPSSQATSLTNIVFKLSTASNTRQIGLQITEGSGGYVGDLVLTGGDKALAVGNQQFTFRNITISNAKTAIHQVWSWGWLYQGVTIRNCGVGFDISNTKDNKELLVGSVTIIDSEISNTPVGLQLGDNTNAPNKVAGNSVILENLELTNVPVAVRRGSSTILAGSTGYTNVLAWGRGNTYIGKGSKKPTAVEGAISPNVRPSSLLSGTHFYTRSKPQYAQEHLSSFVSARSAGAKGDGVADDTKALNNLIASAAAAGKIVFLDAGYYRVTGTIRIPAGSRITAEAYPIILSSGSYFADASNPKPVVQIGQPGETGSIEWSNTVVSTRGAQAGAILIEYNLDSSAQPSGLWDVHVRIGGFAGSNLQRAQCPWEAQKETVTADTLNQECISGFLSVHITKGSSGLLMENCWVWVADHDLEREADVQRITIYAGRGMLIESQKGNIWMWGGAVEHHQLYEYQFVGAGPTVLGHIQTETAYYQPNPDATIPFAAVSKYHDPVYASGESGLGVRVVDSKAILIYGAGLYSFFNNYELDCSNAGAAACQKRVLSVENSEVSVYNLNGVGVTNLVTVDNVDVASAADGANGYVQSVALFRTTGKLLL</sequence>